<dbReference type="CDD" id="cd00685">
    <property type="entry name" value="Trans_IPPS_HT"/>
    <property type="match status" value="1"/>
</dbReference>
<evidence type="ECO:0000256" key="5">
    <source>
        <dbReference type="ARBA" id="ARBA00022842"/>
    </source>
</evidence>
<dbReference type="SUPFAM" id="SSF48576">
    <property type="entry name" value="Terpenoid synthases"/>
    <property type="match status" value="1"/>
</dbReference>
<dbReference type="PROSITE" id="PS00723">
    <property type="entry name" value="POLYPRENYL_SYNTHASE_1"/>
    <property type="match status" value="1"/>
</dbReference>
<comment type="similarity">
    <text evidence="2">Belongs to the FPP/GGPP synthase family.</text>
</comment>
<dbReference type="InterPro" id="IPR008949">
    <property type="entry name" value="Isoprenoid_synthase_dom_sf"/>
</dbReference>
<evidence type="ECO:0000256" key="2">
    <source>
        <dbReference type="ARBA" id="ARBA00006706"/>
    </source>
</evidence>
<dbReference type="PANTHER" id="PTHR12001:SF69">
    <property type="entry name" value="ALL TRANS-POLYPRENYL-DIPHOSPHATE SYNTHASE PDSS1"/>
    <property type="match status" value="1"/>
</dbReference>
<sequence length="321" mass="35693">MESSPYLQIEAELSELEQVLQKSIHSDVELATEVSAYIVNSGGKRIRPTLTVLLAKTLNYQGQELINLATAIELLHTATLIHDDVVDQSEIRRGQMSIHNKWDNAHGVLVGDFVYSKAFQLMASLSNKEIIQTLADSTNRISEGEVLQLNFLESSAFEESMYFEIIGRKTAELFKAATVTAAILAGVDERTINTASEFGFSLGIAFQLRDDLLDYSGKETKMGKKIGKDFLEGKVTLPLIKALDLTEGKESDFLRSAFERGDRKDLTQVIQIIKKSGAIGVVQEETEAYTNKCLNLLDKFDNSIYKKCLETIVIGLKERAT</sequence>
<protein>
    <recommendedName>
        <fullName evidence="7">Polyprenyl synthetase</fullName>
    </recommendedName>
</protein>
<accession>A0A381Q3X8</accession>
<dbReference type="GO" id="GO:0004659">
    <property type="term" value="F:prenyltransferase activity"/>
    <property type="evidence" value="ECO:0007669"/>
    <property type="project" value="InterPro"/>
</dbReference>
<name>A0A381Q3X8_9ZZZZ</name>
<evidence type="ECO:0000256" key="3">
    <source>
        <dbReference type="ARBA" id="ARBA00022679"/>
    </source>
</evidence>
<dbReference type="PANTHER" id="PTHR12001">
    <property type="entry name" value="GERANYLGERANYL PYROPHOSPHATE SYNTHASE"/>
    <property type="match status" value="1"/>
</dbReference>
<keyword evidence="5" id="KW-0460">Magnesium</keyword>
<keyword evidence="3" id="KW-0808">Transferase</keyword>
<dbReference type="SFLD" id="SFLDS00005">
    <property type="entry name" value="Isoprenoid_Synthase_Type_I"/>
    <property type="match status" value="1"/>
</dbReference>
<dbReference type="Gene3D" id="1.10.600.10">
    <property type="entry name" value="Farnesyl Diphosphate Synthase"/>
    <property type="match status" value="1"/>
</dbReference>
<reference evidence="6" key="1">
    <citation type="submission" date="2018-05" db="EMBL/GenBank/DDBJ databases">
        <authorList>
            <person name="Lanie J.A."/>
            <person name="Ng W.-L."/>
            <person name="Kazmierczak K.M."/>
            <person name="Andrzejewski T.M."/>
            <person name="Davidsen T.M."/>
            <person name="Wayne K.J."/>
            <person name="Tettelin H."/>
            <person name="Glass J.I."/>
            <person name="Rusch D."/>
            <person name="Podicherti R."/>
            <person name="Tsui H.-C.T."/>
            <person name="Winkler M.E."/>
        </authorList>
    </citation>
    <scope>NUCLEOTIDE SEQUENCE</scope>
</reference>
<evidence type="ECO:0008006" key="7">
    <source>
        <dbReference type="Google" id="ProtNLM"/>
    </source>
</evidence>
<dbReference type="EMBL" id="UINC01001198">
    <property type="protein sequence ID" value="SUZ74041.1"/>
    <property type="molecule type" value="Genomic_DNA"/>
</dbReference>
<evidence type="ECO:0000256" key="1">
    <source>
        <dbReference type="ARBA" id="ARBA00001946"/>
    </source>
</evidence>
<organism evidence="6">
    <name type="scientific">marine metagenome</name>
    <dbReference type="NCBI Taxonomy" id="408172"/>
    <lineage>
        <taxon>unclassified sequences</taxon>
        <taxon>metagenomes</taxon>
        <taxon>ecological metagenomes</taxon>
    </lineage>
</organism>
<dbReference type="GO" id="GO:0008299">
    <property type="term" value="P:isoprenoid biosynthetic process"/>
    <property type="evidence" value="ECO:0007669"/>
    <property type="project" value="InterPro"/>
</dbReference>
<comment type="cofactor">
    <cofactor evidence="1">
        <name>Mg(2+)</name>
        <dbReference type="ChEBI" id="CHEBI:18420"/>
    </cofactor>
</comment>
<dbReference type="InterPro" id="IPR033749">
    <property type="entry name" value="Polyprenyl_synt_CS"/>
</dbReference>
<dbReference type="AlphaFoldDB" id="A0A381Q3X8"/>
<evidence type="ECO:0000313" key="6">
    <source>
        <dbReference type="EMBL" id="SUZ74041.1"/>
    </source>
</evidence>
<evidence type="ECO:0000256" key="4">
    <source>
        <dbReference type="ARBA" id="ARBA00022723"/>
    </source>
</evidence>
<keyword evidence="4" id="KW-0479">Metal-binding</keyword>
<dbReference type="PROSITE" id="PS00444">
    <property type="entry name" value="POLYPRENYL_SYNTHASE_2"/>
    <property type="match status" value="1"/>
</dbReference>
<gene>
    <name evidence="6" type="ORF">METZ01_LOCUS26895</name>
</gene>
<dbReference type="GO" id="GO:0046872">
    <property type="term" value="F:metal ion binding"/>
    <property type="evidence" value="ECO:0007669"/>
    <property type="project" value="UniProtKB-KW"/>
</dbReference>
<dbReference type="Pfam" id="PF00348">
    <property type="entry name" value="polyprenyl_synt"/>
    <property type="match status" value="1"/>
</dbReference>
<proteinExistence type="inferred from homology"/>
<dbReference type="InterPro" id="IPR000092">
    <property type="entry name" value="Polyprenyl_synt"/>
</dbReference>